<keyword evidence="2" id="KW-0812">Transmembrane</keyword>
<dbReference type="EMBL" id="JABSTR010000004">
    <property type="protein sequence ID" value="KAH9368184.1"/>
    <property type="molecule type" value="Genomic_DNA"/>
</dbReference>
<dbReference type="Proteomes" id="UP000821853">
    <property type="component" value="Chromosome 2"/>
</dbReference>
<keyword evidence="2" id="KW-1133">Transmembrane helix</keyword>
<keyword evidence="4" id="KW-1185">Reference proteome</keyword>
<dbReference type="VEuPathDB" id="VectorBase:HLOH_049107"/>
<evidence type="ECO:0000313" key="4">
    <source>
        <dbReference type="Proteomes" id="UP000821853"/>
    </source>
</evidence>
<feature type="transmembrane region" description="Helical" evidence="2">
    <location>
        <begin position="187"/>
        <end position="207"/>
    </location>
</feature>
<accession>A0A9J6G0M7</accession>
<sequence length="231" mass="25508">MSTDVLLNAARNGAGDVELEGVVEDRRDWRPEVRRSVSAPDDPASNTTDVTAGGNNYPEAPPVGGMRPNEVIVLSLWPRRQSSAGSSDTISVPLCSHTAAPELPRTLWEPDGTCAPRAGRRTPCAAPPGRCGTGSSRRGPARRHCCSQLTSCSVLLTFSSWSCRSYTLLEDRPNPWFSTPVVASLRIPVILFWEVFSFFFFFFRVLYEPLARWKHANKTFIVLLGDEVRQA</sequence>
<keyword evidence="2" id="KW-0472">Membrane</keyword>
<reference evidence="3 4" key="1">
    <citation type="journal article" date="2020" name="Cell">
        <title>Large-Scale Comparative Analyses of Tick Genomes Elucidate Their Genetic Diversity and Vector Capacities.</title>
        <authorList>
            <consortium name="Tick Genome and Microbiome Consortium (TIGMIC)"/>
            <person name="Jia N."/>
            <person name="Wang J."/>
            <person name="Shi W."/>
            <person name="Du L."/>
            <person name="Sun Y."/>
            <person name="Zhan W."/>
            <person name="Jiang J.F."/>
            <person name="Wang Q."/>
            <person name="Zhang B."/>
            <person name="Ji P."/>
            <person name="Bell-Sakyi L."/>
            <person name="Cui X.M."/>
            <person name="Yuan T.T."/>
            <person name="Jiang B.G."/>
            <person name="Yang W.F."/>
            <person name="Lam T.T."/>
            <person name="Chang Q.C."/>
            <person name="Ding S.J."/>
            <person name="Wang X.J."/>
            <person name="Zhu J.G."/>
            <person name="Ruan X.D."/>
            <person name="Zhao L."/>
            <person name="Wei J.T."/>
            <person name="Ye R.Z."/>
            <person name="Que T.C."/>
            <person name="Du C.H."/>
            <person name="Zhou Y.H."/>
            <person name="Cheng J.X."/>
            <person name="Dai P.F."/>
            <person name="Guo W.B."/>
            <person name="Han X.H."/>
            <person name="Huang E.J."/>
            <person name="Li L.F."/>
            <person name="Wei W."/>
            <person name="Gao Y.C."/>
            <person name="Liu J.Z."/>
            <person name="Shao H.Z."/>
            <person name="Wang X."/>
            <person name="Wang C.C."/>
            <person name="Yang T.C."/>
            <person name="Huo Q.B."/>
            <person name="Li W."/>
            <person name="Chen H.Y."/>
            <person name="Chen S.E."/>
            <person name="Zhou L.G."/>
            <person name="Ni X.B."/>
            <person name="Tian J.H."/>
            <person name="Sheng Y."/>
            <person name="Liu T."/>
            <person name="Pan Y.S."/>
            <person name="Xia L.Y."/>
            <person name="Li J."/>
            <person name="Zhao F."/>
            <person name="Cao W.C."/>
        </authorList>
    </citation>
    <scope>NUCLEOTIDE SEQUENCE [LARGE SCALE GENOMIC DNA]</scope>
    <source>
        <strain evidence="3">HaeL-2018</strain>
    </source>
</reference>
<gene>
    <name evidence="3" type="ORF">HPB48_010635</name>
</gene>
<comment type="caution">
    <text evidence="3">The sequence shown here is derived from an EMBL/GenBank/DDBJ whole genome shotgun (WGS) entry which is preliminary data.</text>
</comment>
<protein>
    <submittedName>
        <fullName evidence="3">Uncharacterized protein</fullName>
    </submittedName>
</protein>
<evidence type="ECO:0000313" key="3">
    <source>
        <dbReference type="EMBL" id="KAH9368184.1"/>
    </source>
</evidence>
<feature type="region of interest" description="Disordered" evidence="1">
    <location>
        <begin position="27"/>
        <end position="64"/>
    </location>
</feature>
<evidence type="ECO:0000256" key="1">
    <source>
        <dbReference type="SAM" id="MobiDB-lite"/>
    </source>
</evidence>
<proteinExistence type="predicted"/>
<feature type="compositionally biased region" description="Polar residues" evidence="1">
    <location>
        <begin position="44"/>
        <end position="54"/>
    </location>
</feature>
<organism evidence="3 4">
    <name type="scientific">Haemaphysalis longicornis</name>
    <name type="common">Bush tick</name>
    <dbReference type="NCBI Taxonomy" id="44386"/>
    <lineage>
        <taxon>Eukaryota</taxon>
        <taxon>Metazoa</taxon>
        <taxon>Ecdysozoa</taxon>
        <taxon>Arthropoda</taxon>
        <taxon>Chelicerata</taxon>
        <taxon>Arachnida</taxon>
        <taxon>Acari</taxon>
        <taxon>Parasitiformes</taxon>
        <taxon>Ixodida</taxon>
        <taxon>Ixodoidea</taxon>
        <taxon>Ixodidae</taxon>
        <taxon>Haemaphysalinae</taxon>
        <taxon>Haemaphysalis</taxon>
    </lineage>
</organism>
<evidence type="ECO:0000256" key="2">
    <source>
        <dbReference type="SAM" id="Phobius"/>
    </source>
</evidence>
<name>A0A9J6G0M7_HAELO</name>
<dbReference type="AlphaFoldDB" id="A0A9J6G0M7"/>